<protein>
    <submittedName>
        <fullName evidence="1">Uncharacterized protein</fullName>
    </submittedName>
</protein>
<dbReference type="AlphaFoldDB" id="A0A1Q9ED69"/>
<reference evidence="1 2" key="1">
    <citation type="submission" date="2016-02" db="EMBL/GenBank/DDBJ databases">
        <title>Genome analysis of coral dinoflagellate symbionts highlights evolutionary adaptations to a symbiotic lifestyle.</title>
        <authorList>
            <person name="Aranda M."/>
            <person name="Li Y."/>
            <person name="Liew Y.J."/>
            <person name="Baumgarten S."/>
            <person name="Simakov O."/>
            <person name="Wilson M."/>
            <person name="Piel J."/>
            <person name="Ashoor H."/>
            <person name="Bougouffa S."/>
            <person name="Bajic V.B."/>
            <person name="Ryu T."/>
            <person name="Ravasi T."/>
            <person name="Bayer T."/>
            <person name="Micklem G."/>
            <person name="Kim H."/>
            <person name="Bhak J."/>
            <person name="Lajeunesse T.C."/>
            <person name="Voolstra C.R."/>
        </authorList>
    </citation>
    <scope>NUCLEOTIDE SEQUENCE [LARGE SCALE GENOMIC DNA]</scope>
    <source>
        <strain evidence="1 2">CCMP2467</strain>
    </source>
</reference>
<keyword evidence="2" id="KW-1185">Reference proteome</keyword>
<evidence type="ECO:0000313" key="2">
    <source>
        <dbReference type="Proteomes" id="UP000186817"/>
    </source>
</evidence>
<evidence type="ECO:0000313" key="1">
    <source>
        <dbReference type="EMBL" id="OLQ05386.1"/>
    </source>
</evidence>
<dbReference type="EMBL" id="LSRX01000187">
    <property type="protein sequence ID" value="OLQ05386.1"/>
    <property type="molecule type" value="Genomic_DNA"/>
</dbReference>
<dbReference type="OrthoDB" id="537688at2759"/>
<accession>A0A1Q9ED69</accession>
<organism evidence="1 2">
    <name type="scientific">Symbiodinium microadriaticum</name>
    <name type="common">Dinoflagellate</name>
    <name type="synonym">Zooxanthella microadriatica</name>
    <dbReference type="NCBI Taxonomy" id="2951"/>
    <lineage>
        <taxon>Eukaryota</taxon>
        <taxon>Sar</taxon>
        <taxon>Alveolata</taxon>
        <taxon>Dinophyceae</taxon>
        <taxon>Suessiales</taxon>
        <taxon>Symbiodiniaceae</taxon>
        <taxon>Symbiodinium</taxon>
    </lineage>
</organism>
<proteinExistence type="predicted"/>
<name>A0A1Q9ED69_SYMMI</name>
<dbReference type="Proteomes" id="UP000186817">
    <property type="component" value="Unassembled WGS sequence"/>
</dbReference>
<gene>
    <name evidence="1" type="ORF">AK812_SmicGene11453</name>
</gene>
<sequence length="136" mass="14910">MLQPRLCLCFLGTFDNLAYKKLLKDVCGGCQVEEQTTTQFNDFATLALAPTVFCAARWFLLAVFIKLHALGATQMASSTFCLWAGMGNPGTVYFPGEFMADGQCPEMGRPILGKWIAARDASGKQTTMCAEYECPE</sequence>
<comment type="caution">
    <text evidence="1">The sequence shown here is derived from an EMBL/GenBank/DDBJ whole genome shotgun (WGS) entry which is preliminary data.</text>
</comment>